<protein>
    <submittedName>
        <fullName evidence="1">Uncharacterized protein</fullName>
    </submittedName>
</protein>
<keyword evidence="1" id="KW-0614">Plasmid</keyword>
<accession>A0A0D5CN83</accession>
<proteinExistence type="predicted"/>
<evidence type="ECO:0000313" key="2">
    <source>
        <dbReference type="EMBL" id="RIJ45046.1"/>
    </source>
</evidence>
<reference evidence="1 3" key="1">
    <citation type="journal article" date="2015" name="Genome Announc.">
        <title>Complete Genome Sequence of Clavibacter michiganensis subsp. insidiosus R1-1 Using PacBio Single-Molecule Real-Time Technology.</title>
        <authorList>
            <person name="Lu Y."/>
            <person name="Samac D.A."/>
            <person name="Glazebrook J."/>
            <person name="Ishimaru C.A."/>
        </authorList>
    </citation>
    <scope>NUCLEOTIDE SEQUENCE [LARGE SCALE GENOMIC DNA]</scope>
    <source>
        <strain evidence="1 3">R1-1</strain>
        <plasmid evidence="1 3">pCI3</plasmid>
    </source>
</reference>
<reference evidence="2 4" key="2">
    <citation type="submission" date="2018-08" db="EMBL/GenBank/DDBJ databases">
        <title>Genome Sequence of Clavibacter michiganensis Subspecies type strains, and the Atypical Peach-Colored Strains Isolated from Tomato.</title>
        <authorList>
            <person name="Osdaghi E."/>
            <person name="Portier P."/>
            <person name="Briand M."/>
            <person name="Jacques M.-A."/>
        </authorList>
    </citation>
    <scope>NUCLEOTIDE SEQUENCE [LARGE SCALE GENOMIC DNA]</scope>
    <source>
        <strain evidence="2 4">CFBP 6488</strain>
    </source>
</reference>
<organism evidence="1 3">
    <name type="scientific">Clavibacter michiganensis subsp. insidiosus</name>
    <dbReference type="NCBI Taxonomy" id="33014"/>
    <lineage>
        <taxon>Bacteria</taxon>
        <taxon>Bacillati</taxon>
        <taxon>Actinomycetota</taxon>
        <taxon>Actinomycetes</taxon>
        <taxon>Micrococcales</taxon>
        <taxon>Microbacteriaceae</taxon>
        <taxon>Clavibacter</taxon>
    </lineage>
</organism>
<geneLocation type="plasmid" evidence="1 3">
    <name>pCI3</name>
</geneLocation>
<dbReference type="EMBL" id="QWEA01000004">
    <property type="protein sequence ID" value="RIJ45046.1"/>
    <property type="molecule type" value="Genomic_DNA"/>
</dbReference>
<sequence length="178" mass="18819">MTPLPNESTVDLLVRTISERSREDLEMIRRIEMAKRDWAHPALRKVAALVPASSSIVYVTGMSECTSEGAPGNPSQRAAGAIVVITDDLVVACTFTADADLATKSEVTAWPRTALATLTVTKAQPPREAAGDGQGSTADAVAVLTMATGMKLRVPIEGNGTPDPALYQALPKLLRFTS</sequence>
<evidence type="ECO:0000313" key="4">
    <source>
        <dbReference type="Proteomes" id="UP000266634"/>
    </source>
</evidence>
<dbReference type="Proteomes" id="UP000266634">
    <property type="component" value="Unassembled WGS sequence"/>
</dbReference>
<evidence type="ECO:0000313" key="1">
    <source>
        <dbReference type="EMBL" id="AJW80747.1"/>
    </source>
</evidence>
<dbReference type="AlphaFoldDB" id="A0A0D5CN83"/>
<dbReference type="Proteomes" id="UP000032604">
    <property type="component" value="Plasmid pCI3"/>
</dbReference>
<evidence type="ECO:0000313" key="3">
    <source>
        <dbReference type="Proteomes" id="UP000032604"/>
    </source>
</evidence>
<dbReference type="PATRIC" id="fig|33014.5.peg.3344"/>
<dbReference type="KEGG" id="cmh:VO01_16070"/>
<dbReference type="RefSeq" id="WP_045531025.1">
    <property type="nucleotide sequence ID" value="NZ_CP011046.1"/>
</dbReference>
<gene>
    <name evidence="2" type="ORF">DZF93_00450</name>
    <name evidence="1" type="ORF">VO01_16070</name>
</gene>
<name>A0A0D5CN83_9MICO</name>
<dbReference type="HOGENOM" id="CLU_1508046_0_0_11"/>
<dbReference type="EMBL" id="CP011046">
    <property type="protein sequence ID" value="AJW80747.1"/>
    <property type="molecule type" value="Genomic_DNA"/>
</dbReference>